<feature type="compositionally biased region" description="Polar residues" evidence="1">
    <location>
        <begin position="67"/>
        <end position="79"/>
    </location>
</feature>
<sequence>MQSTDLSSNENQRETGVVQQDNDTRKQPNPKNGEQGIAKKGSTITHDAENHQDKILNRDNLNKESTGEVSTGEEVSSIFSEAIPSSKKQ</sequence>
<evidence type="ECO:0000256" key="1">
    <source>
        <dbReference type="SAM" id="MobiDB-lite"/>
    </source>
</evidence>
<dbReference type="Proteomes" id="UP001250538">
    <property type="component" value="Unassembled WGS sequence"/>
</dbReference>
<evidence type="ECO:0000313" key="3">
    <source>
        <dbReference type="Proteomes" id="UP001250538"/>
    </source>
</evidence>
<gene>
    <name evidence="2" type="ORF">RQP50_13965</name>
</gene>
<dbReference type="AlphaFoldDB" id="A0AAJ2N2B8"/>
<protein>
    <submittedName>
        <fullName evidence="2">Uncharacterized protein</fullName>
    </submittedName>
</protein>
<dbReference type="RefSeq" id="WP_315745786.1">
    <property type="nucleotide sequence ID" value="NZ_JAVYAA010000003.1"/>
</dbReference>
<evidence type="ECO:0000313" key="2">
    <source>
        <dbReference type="EMBL" id="MDT8977338.1"/>
    </source>
</evidence>
<feature type="compositionally biased region" description="Polar residues" evidence="1">
    <location>
        <begin position="17"/>
        <end position="32"/>
    </location>
</feature>
<comment type="caution">
    <text evidence="2">The sequence shown here is derived from an EMBL/GenBank/DDBJ whole genome shotgun (WGS) entry which is preliminary data.</text>
</comment>
<feature type="region of interest" description="Disordered" evidence="1">
    <location>
        <begin position="1"/>
        <end position="89"/>
    </location>
</feature>
<proteinExistence type="predicted"/>
<dbReference type="EMBL" id="JAVYAA010000003">
    <property type="protein sequence ID" value="MDT8977338.1"/>
    <property type="molecule type" value="Genomic_DNA"/>
</dbReference>
<feature type="compositionally biased region" description="Basic and acidic residues" evidence="1">
    <location>
        <begin position="46"/>
        <end position="66"/>
    </location>
</feature>
<keyword evidence="3" id="KW-1185">Reference proteome</keyword>
<organism evidence="2 3">
    <name type="scientific">Paenibacillus suaedae</name>
    <dbReference type="NCBI Taxonomy" id="3077233"/>
    <lineage>
        <taxon>Bacteria</taxon>
        <taxon>Bacillati</taxon>
        <taxon>Bacillota</taxon>
        <taxon>Bacilli</taxon>
        <taxon>Bacillales</taxon>
        <taxon>Paenibacillaceae</taxon>
        <taxon>Paenibacillus</taxon>
    </lineage>
</organism>
<feature type="compositionally biased region" description="Polar residues" evidence="1">
    <location>
        <begin position="1"/>
        <end position="10"/>
    </location>
</feature>
<accession>A0AAJ2N2B8</accession>
<name>A0AAJ2N2B8_9BACL</name>
<reference evidence="3" key="1">
    <citation type="submission" date="2023-09" db="EMBL/GenBank/DDBJ databases">
        <title>Paenibacillus sp. chi10 Genome sequencing and assembly.</title>
        <authorList>
            <person name="Kim I."/>
        </authorList>
    </citation>
    <scope>NUCLEOTIDE SEQUENCE [LARGE SCALE GENOMIC DNA]</scope>
    <source>
        <strain evidence="3">chi10</strain>
    </source>
</reference>